<dbReference type="Pfam" id="PF00512">
    <property type="entry name" value="HisKA"/>
    <property type="match status" value="1"/>
</dbReference>
<accession>A0A4D7YSP2</accession>
<dbReference type="Gene3D" id="3.30.565.10">
    <property type="entry name" value="Histidine kinase-like ATPase, C-terminal domain"/>
    <property type="match status" value="1"/>
</dbReference>
<dbReference type="InterPro" id="IPR003661">
    <property type="entry name" value="HisK_dim/P_dom"/>
</dbReference>
<dbReference type="EC" id="2.7.13.3" evidence="13"/>
<dbReference type="InterPro" id="IPR029151">
    <property type="entry name" value="Sensor-like_sf"/>
</dbReference>
<dbReference type="CDD" id="cd00082">
    <property type="entry name" value="HisKA"/>
    <property type="match status" value="1"/>
</dbReference>
<evidence type="ECO:0000256" key="11">
    <source>
        <dbReference type="ARBA" id="ARBA00023012"/>
    </source>
</evidence>
<dbReference type="InterPro" id="IPR004358">
    <property type="entry name" value="Sig_transdc_His_kin-like_C"/>
</dbReference>
<name>A0A4D7YSP2_AGRTU</name>
<keyword evidence="8 13" id="KW-0418">Kinase</keyword>
<reference evidence="16 17" key="1">
    <citation type="submission" date="2019-04" db="EMBL/GenBank/DDBJ databases">
        <title>Complete genome sequence of Agrobacterium tumefaciens CFBP7129.</title>
        <authorList>
            <person name="Haryono M."/>
            <person name="Lin Y.-C."/>
            <person name="Lai E.-M."/>
            <person name="Kuo C.-H."/>
        </authorList>
    </citation>
    <scope>NUCLEOTIDE SEQUENCE [LARGE SCALE GENOMIC DNA]</scope>
    <source>
        <strain evidence="16 17">CFBP7129</strain>
        <plasmid evidence="17">patcfbp7129b</plasmid>
    </source>
</reference>
<dbReference type="EMBL" id="CP039925">
    <property type="protein sequence ID" value="QCL98168.1"/>
    <property type="molecule type" value="Genomic_DNA"/>
</dbReference>
<gene>
    <name evidence="16" type="ORF">CFBP7129_28750</name>
</gene>
<evidence type="ECO:0000313" key="16">
    <source>
        <dbReference type="EMBL" id="QCL98168.1"/>
    </source>
</evidence>
<evidence type="ECO:0000256" key="1">
    <source>
        <dbReference type="ARBA" id="ARBA00000085"/>
    </source>
</evidence>
<evidence type="ECO:0000256" key="14">
    <source>
        <dbReference type="SAM" id="Coils"/>
    </source>
</evidence>
<keyword evidence="11 13" id="KW-0902">Two-component regulatory system</keyword>
<keyword evidence="6 13" id="KW-0812">Transmembrane</keyword>
<comment type="caution">
    <text evidence="13">Lacks conserved residue(s) required for the propagation of feature annotation.</text>
</comment>
<comment type="subcellular location">
    <subcellularLocation>
        <location evidence="13">Cell inner membrane</location>
    </subcellularLocation>
    <subcellularLocation>
        <location evidence="2">Cell membrane</location>
        <topology evidence="2">Multi-pass membrane protein</topology>
    </subcellularLocation>
</comment>
<feature type="domain" description="Histidine kinase" evidence="15">
    <location>
        <begin position="386"/>
        <end position="595"/>
    </location>
</feature>
<dbReference type="GO" id="GO:0005886">
    <property type="term" value="C:plasma membrane"/>
    <property type="evidence" value="ECO:0007669"/>
    <property type="project" value="UniProtKB-SubCell"/>
</dbReference>
<dbReference type="GO" id="GO:0005524">
    <property type="term" value="F:ATP binding"/>
    <property type="evidence" value="ECO:0007669"/>
    <property type="project" value="UniProtKB-UniRule"/>
</dbReference>
<dbReference type="SUPFAM" id="SSF55874">
    <property type="entry name" value="ATPase domain of HSP90 chaperone/DNA topoisomerase II/histidine kinase"/>
    <property type="match status" value="1"/>
</dbReference>
<evidence type="ECO:0000256" key="6">
    <source>
        <dbReference type="ARBA" id="ARBA00022692"/>
    </source>
</evidence>
<comment type="function">
    <text evidence="13">Member of the two-component regulatory system DctB/DctD involved in the transport of C4-dicarboxylates. DctB functions as a membrane-associated protein kinase that phosphorylates DctD in response to environmental signals.</text>
</comment>
<evidence type="ECO:0000256" key="7">
    <source>
        <dbReference type="ARBA" id="ARBA00022741"/>
    </source>
</evidence>
<sequence length="595" mass="64431">MAMRSVVLYPARMKHSNWISRSLFGAIVVTASAGIWQIAASFSRHDAIEQLTNECEALAHQHSRLIDSELARFRLLPIVLGEYTDIAGALSSPLTETASRLSNKLNFLAQETGASILYLIAENGRVVSASNASNPDSFVGLDLGFRPYFKQAAKYGSSEYYGAGVATKRSGLFLARRVGDTGSSTGVVVVKYEFGELSKIWTNDPGETLIVDPKGVILAAPDASEVLTTLAPLTPEVAQQIKSSGQYGDFVLKAGRYAKAQSGTMSTAAGEDMIRADVPIAGTDLTLLHLMDTGPALRQARQRAWLLALPALFVFYILSAAAWWRVTRASRMAADRRELEAAVLSRTAQLRDEMIQRESADRRFREAREELAQANRLASLGSITAGLMHEINQPVATIRTLSENACHHLAANHLQRVKDNLDVTIEMAERIGTITQEMRRFSRRKQGEVGAEEIDAAIAGAMLLVEDRVRKTKVRLDLPPKGQPVILAERVRLEQVLVNLLQNALDAVEGSADPHIAIVAERTDIHLVLTIADNGPGIDRDLGKKIFLPFVTGKPEGLGLGLGIAQEIMTDLGGSLAIGNSPLGGAAFIVTVRLA</sequence>
<dbReference type="SMART" id="SM00388">
    <property type="entry name" value="HisKA"/>
    <property type="match status" value="1"/>
</dbReference>
<evidence type="ECO:0000256" key="5">
    <source>
        <dbReference type="ARBA" id="ARBA00022679"/>
    </source>
</evidence>
<evidence type="ECO:0000256" key="2">
    <source>
        <dbReference type="ARBA" id="ARBA00004651"/>
    </source>
</evidence>
<comment type="catalytic activity">
    <reaction evidence="1 13">
        <text>ATP + protein L-histidine = ADP + protein N-phospho-L-histidine.</text>
        <dbReference type="EC" id="2.7.13.3"/>
    </reaction>
</comment>
<keyword evidence="5 13" id="KW-0808">Transferase</keyword>
<keyword evidence="7 13" id="KW-0547">Nucleotide-binding</keyword>
<dbReference type="Proteomes" id="UP000298649">
    <property type="component" value="Plasmid pAtCFBP7129b"/>
</dbReference>
<dbReference type="Gene3D" id="6.10.250.3020">
    <property type="match status" value="1"/>
</dbReference>
<keyword evidence="12 13" id="KW-0472">Membrane</keyword>
<dbReference type="SUPFAM" id="SSF47384">
    <property type="entry name" value="Homodimeric domain of signal transducing histidine kinase"/>
    <property type="match status" value="1"/>
</dbReference>
<keyword evidence="9 13" id="KW-0067">ATP-binding</keyword>
<dbReference type="InterPro" id="IPR033479">
    <property type="entry name" value="dCache_1"/>
</dbReference>
<evidence type="ECO:0000256" key="12">
    <source>
        <dbReference type="ARBA" id="ARBA00023136"/>
    </source>
</evidence>
<keyword evidence="14" id="KW-0175">Coiled coil</keyword>
<dbReference type="PROSITE" id="PS50109">
    <property type="entry name" value="HIS_KIN"/>
    <property type="match status" value="1"/>
</dbReference>
<dbReference type="PRINTS" id="PR00344">
    <property type="entry name" value="BCTRLSENSOR"/>
</dbReference>
<dbReference type="SUPFAM" id="SSF103190">
    <property type="entry name" value="Sensory domain-like"/>
    <property type="match status" value="1"/>
</dbReference>
<dbReference type="InterPro" id="IPR003594">
    <property type="entry name" value="HATPase_dom"/>
</dbReference>
<protein>
    <recommendedName>
        <fullName evidence="13">C4-dicarboxylate transport sensor protein</fullName>
        <ecNumber evidence="13">2.7.13.3</ecNumber>
    </recommendedName>
</protein>
<evidence type="ECO:0000256" key="9">
    <source>
        <dbReference type="ARBA" id="ARBA00022840"/>
    </source>
</evidence>
<dbReference type="Pfam" id="PF02743">
    <property type="entry name" value="dCache_1"/>
    <property type="match status" value="1"/>
</dbReference>
<feature type="coiled-coil region" evidence="14">
    <location>
        <begin position="350"/>
        <end position="377"/>
    </location>
</feature>
<evidence type="ECO:0000259" key="15">
    <source>
        <dbReference type="PROSITE" id="PS50109"/>
    </source>
</evidence>
<keyword evidence="13" id="KW-0997">Cell inner membrane</keyword>
<dbReference type="InterPro" id="IPR005467">
    <property type="entry name" value="His_kinase_dom"/>
</dbReference>
<dbReference type="PANTHER" id="PTHR43065:SF46">
    <property type="entry name" value="C4-DICARBOXYLATE TRANSPORT SENSOR PROTEIN DCTB"/>
    <property type="match status" value="1"/>
</dbReference>
<evidence type="ECO:0000256" key="4">
    <source>
        <dbReference type="ARBA" id="ARBA00022553"/>
    </source>
</evidence>
<dbReference type="AlphaFoldDB" id="A0A4D7YSP2"/>
<dbReference type="RefSeq" id="WP_137006454.1">
    <property type="nucleotide sequence ID" value="NZ_CP039925.1"/>
</dbReference>
<keyword evidence="16" id="KW-0614">Plasmid</keyword>
<dbReference type="Gene3D" id="3.30.450.20">
    <property type="entry name" value="PAS domain"/>
    <property type="match status" value="2"/>
</dbReference>
<proteinExistence type="predicted"/>
<dbReference type="PANTHER" id="PTHR43065">
    <property type="entry name" value="SENSOR HISTIDINE KINASE"/>
    <property type="match status" value="1"/>
</dbReference>
<keyword evidence="3 13" id="KW-1003">Cell membrane</keyword>
<dbReference type="InterPro" id="IPR036890">
    <property type="entry name" value="HATPase_C_sf"/>
</dbReference>
<keyword evidence="10 13" id="KW-1133">Transmembrane helix</keyword>
<geneLocation type="plasmid" evidence="17">
    <name>patcfbp7129b</name>
</geneLocation>
<feature type="transmembrane region" description="Helical" evidence="13">
    <location>
        <begin position="304"/>
        <end position="326"/>
    </location>
</feature>
<dbReference type="GO" id="GO:0000155">
    <property type="term" value="F:phosphorelay sensor kinase activity"/>
    <property type="evidence" value="ECO:0007669"/>
    <property type="project" value="UniProtKB-UniRule"/>
</dbReference>
<dbReference type="InterPro" id="IPR017055">
    <property type="entry name" value="Sig_transdc_His_kinase_DctB"/>
</dbReference>
<evidence type="ECO:0000256" key="3">
    <source>
        <dbReference type="ARBA" id="ARBA00022475"/>
    </source>
</evidence>
<evidence type="ECO:0000313" key="17">
    <source>
        <dbReference type="Proteomes" id="UP000298649"/>
    </source>
</evidence>
<dbReference type="InterPro" id="IPR036097">
    <property type="entry name" value="HisK_dim/P_sf"/>
</dbReference>
<evidence type="ECO:0000256" key="8">
    <source>
        <dbReference type="ARBA" id="ARBA00022777"/>
    </source>
</evidence>
<organism evidence="16 17">
    <name type="scientific">Agrobacterium tumefaciens</name>
    <dbReference type="NCBI Taxonomy" id="358"/>
    <lineage>
        <taxon>Bacteria</taxon>
        <taxon>Pseudomonadati</taxon>
        <taxon>Pseudomonadota</taxon>
        <taxon>Alphaproteobacteria</taxon>
        <taxon>Hyphomicrobiales</taxon>
        <taxon>Rhizobiaceae</taxon>
        <taxon>Rhizobium/Agrobacterium group</taxon>
        <taxon>Agrobacterium</taxon>
        <taxon>Agrobacterium tumefaciens complex</taxon>
    </lineage>
</organism>
<dbReference type="PIRSF" id="PIRSF036431">
    <property type="entry name" value="STHK_DctB"/>
    <property type="match status" value="1"/>
</dbReference>
<dbReference type="SMART" id="SM00387">
    <property type="entry name" value="HATPase_c"/>
    <property type="match status" value="1"/>
</dbReference>
<keyword evidence="4" id="KW-0597">Phosphoprotein</keyword>
<evidence type="ECO:0000256" key="13">
    <source>
        <dbReference type="PIRNR" id="PIRNR036431"/>
    </source>
</evidence>
<dbReference type="Pfam" id="PF02518">
    <property type="entry name" value="HATPase_c"/>
    <property type="match status" value="1"/>
</dbReference>
<evidence type="ECO:0000256" key="10">
    <source>
        <dbReference type="ARBA" id="ARBA00022989"/>
    </source>
</evidence>
<dbReference type="Gene3D" id="1.10.287.130">
    <property type="match status" value="1"/>
</dbReference>